<gene>
    <name evidence="3" type="ORF">A7X83_01530</name>
</gene>
<sequence>MKAWRASVGALLLMAGTASAATVQDHRCLSGGRNDRIHLEWRWLAGGGADVRYAGQRERLTLRRVSMETTVLAEDRPYQFDSVWEERIDGRLNGRYRLSTQGALVLDLSYERARDGRTTAFHDDPEAWQEDGCHWPGAEPPTAASGGLD</sequence>
<dbReference type="EMBL" id="LXXM01000215">
    <property type="protein sequence ID" value="PZS88281.1"/>
    <property type="molecule type" value="Genomic_DNA"/>
</dbReference>
<reference evidence="3 4" key="1">
    <citation type="submission" date="2016-05" db="EMBL/GenBank/DDBJ databases">
        <authorList>
            <person name="Lavstsen T."/>
            <person name="Jespersen J.S."/>
        </authorList>
    </citation>
    <scope>NUCLEOTIDE SEQUENCE [LARGE SCALE GENOMIC DNA]</scope>
    <source>
        <strain evidence="3 4">SM-5815</strain>
    </source>
</reference>
<evidence type="ECO:0000313" key="4">
    <source>
        <dbReference type="Proteomes" id="UP000249614"/>
    </source>
</evidence>
<name>A0A2W6HY02_STEMA</name>
<evidence type="ECO:0000256" key="2">
    <source>
        <dbReference type="SAM" id="SignalP"/>
    </source>
</evidence>
<keyword evidence="2" id="KW-0732">Signal</keyword>
<protein>
    <recommendedName>
        <fullName evidence="5">Secreted protein</fullName>
    </recommendedName>
</protein>
<comment type="caution">
    <text evidence="3">The sequence shown here is derived from an EMBL/GenBank/DDBJ whole genome shotgun (WGS) entry which is preliminary data.</text>
</comment>
<dbReference type="Proteomes" id="UP000249614">
    <property type="component" value="Unassembled WGS sequence"/>
</dbReference>
<dbReference type="AlphaFoldDB" id="A0A2W6HY02"/>
<feature type="signal peptide" evidence="2">
    <location>
        <begin position="1"/>
        <end position="20"/>
    </location>
</feature>
<proteinExistence type="predicted"/>
<feature type="chain" id="PRO_5015957049" description="Secreted protein" evidence="2">
    <location>
        <begin position="21"/>
        <end position="149"/>
    </location>
</feature>
<evidence type="ECO:0000256" key="1">
    <source>
        <dbReference type="SAM" id="MobiDB-lite"/>
    </source>
</evidence>
<evidence type="ECO:0000313" key="3">
    <source>
        <dbReference type="EMBL" id="PZS88281.1"/>
    </source>
</evidence>
<organism evidence="3 4">
    <name type="scientific">Stenotrophomonas maltophilia</name>
    <name type="common">Pseudomonas maltophilia</name>
    <name type="synonym">Xanthomonas maltophilia</name>
    <dbReference type="NCBI Taxonomy" id="40324"/>
    <lineage>
        <taxon>Bacteria</taxon>
        <taxon>Pseudomonadati</taxon>
        <taxon>Pseudomonadota</taxon>
        <taxon>Gammaproteobacteria</taxon>
        <taxon>Lysobacterales</taxon>
        <taxon>Lysobacteraceae</taxon>
        <taxon>Stenotrophomonas</taxon>
        <taxon>Stenotrophomonas maltophilia group</taxon>
    </lineage>
</organism>
<evidence type="ECO:0008006" key="5">
    <source>
        <dbReference type="Google" id="ProtNLM"/>
    </source>
</evidence>
<accession>A0A2W6HY02</accession>
<feature type="region of interest" description="Disordered" evidence="1">
    <location>
        <begin position="120"/>
        <end position="149"/>
    </location>
</feature>